<evidence type="ECO:0000313" key="3">
    <source>
        <dbReference type="EMBL" id="GAA4801774.1"/>
    </source>
</evidence>
<dbReference type="RefSeq" id="WP_345233393.1">
    <property type="nucleotide sequence ID" value="NZ_BAABIQ010000042.1"/>
</dbReference>
<evidence type="ECO:0000259" key="2">
    <source>
        <dbReference type="Pfam" id="PF13810"/>
    </source>
</evidence>
<name>A0ABP9C0D7_9SPHI</name>
<protein>
    <recommendedName>
        <fullName evidence="2">DUF4185 domain-containing protein</fullName>
    </recommendedName>
</protein>
<proteinExistence type="predicted"/>
<keyword evidence="1" id="KW-0732">Signal</keyword>
<feature type="domain" description="DUF4185" evidence="2">
    <location>
        <begin position="160"/>
        <end position="467"/>
    </location>
</feature>
<sequence length="478" mass="53699">MKQVIIIKYRYKLVILTSLLLLFACSKGKGDGEVGVEPKDEIIVSETNLIPTKQTKSVSTVLRFKQLDAIAYLMVQKSGGAQYMVKIGRQELSSSYTFTYTIQADDPESFQLILRAYYQDGKSAKDLILTVDNRWGFFIRSVKRIARVTGRGMTGESFPSPNNTVTDWNVGGTDLGVVWEMSPGKYGIFFGDTYGSDFTPNAGSPGPNGGSWRSNVLAFSEDDDLTDGLLLNDMATSLNGGAREIIYGAKDQSGNGDWTSIPTAAIRANGVDYVHYFNIKSWTGWITNYSGMYKSIDNGQTWSKCENVVFSSTSNFGQVGYFKKDGYVYMIGTQTGRDSPARLARFRESDIEIQNNYEYWNAAANQWVKGDEHQATVLIDDKVGELSFIYNNTHKKWIIAYFNADRYNITMRTAKEITGPWSDPYELASGKDYAQLYGSYFHPLSVTGDSLYFLMSMWMPYNVFLMKAELADMGNWKD</sequence>
<accession>A0ABP9C0D7</accession>
<dbReference type="Pfam" id="PF13810">
    <property type="entry name" value="DUF4185"/>
    <property type="match status" value="1"/>
</dbReference>
<dbReference type="Proteomes" id="UP001501411">
    <property type="component" value="Unassembled WGS sequence"/>
</dbReference>
<feature type="signal peptide" evidence="1">
    <location>
        <begin position="1"/>
        <end position="29"/>
    </location>
</feature>
<gene>
    <name evidence="3" type="ORF">GCM10023231_33250</name>
</gene>
<dbReference type="EMBL" id="BAABIQ010000042">
    <property type="protein sequence ID" value="GAA4801774.1"/>
    <property type="molecule type" value="Genomic_DNA"/>
</dbReference>
<dbReference type="PROSITE" id="PS51257">
    <property type="entry name" value="PROKAR_LIPOPROTEIN"/>
    <property type="match status" value="1"/>
</dbReference>
<comment type="caution">
    <text evidence="3">The sequence shown here is derived from an EMBL/GenBank/DDBJ whole genome shotgun (WGS) entry which is preliminary data.</text>
</comment>
<reference evidence="4" key="1">
    <citation type="journal article" date="2019" name="Int. J. Syst. Evol. Microbiol.">
        <title>The Global Catalogue of Microorganisms (GCM) 10K type strain sequencing project: providing services to taxonomists for standard genome sequencing and annotation.</title>
        <authorList>
            <consortium name="The Broad Institute Genomics Platform"/>
            <consortium name="The Broad Institute Genome Sequencing Center for Infectious Disease"/>
            <person name="Wu L."/>
            <person name="Ma J."/>
        </authorList>
    </citation>
    <scope>NUCLEOTIDE SEQUENCE [LARGE SCALE GENOMIC DNA]</scope>
    <source>
        <strain evidence="4">JCM 18200</strain>
    </source>
</reference>
<feature type="chain" id="PRO_5047398915" description="DUF4185 domain-containing protein" evidence="1">
    <location>
        <begin position="30"/>
        <end position="478"/>
    </location>
</feature>
<evidence type="ECO:0000313" key="4">
    <source>
        <dbReference type="Proteomes" id="UP001501411"/>
    </source>
</evidence>
<dbReference type="InterPro" id="IPR025442">
    <property type="entry name" value="DUF4185"/>
</dbReference>
<evidence type="ECO:0000256" key="1">
    <source>
        <dbReference type="SAM" id="SignalP"/>
    </source>
</evidence>
<organism evidence="3 4">
    <name type="scientific">Olivibacter ginsenosidimutans</name>
    <dbReference type="NCBI Taxonomy" id="1176537"/>
    <lineage>
        <taxon>Bacteria</taxon>
        <taxon>Pseudomonadati</taxon>
        <taxon>Bacteroidota</taxon>
        <taxon>Sphingobacteriia</taxon>
        <taxon>Sphingobacteriales</taxon>
        <taxon>Sphingobacteriaceae</taxon>
        <taxon>Olivibacter</taxon>
    </lineage>
</organism>
<keyword evidence="4" id="KW-1185">Reference proteome</keyword>